<keyword evidence="2" id="KW-1185">Reference proteome</keyword>
<gene>
    <name evidence="1" type="ORF">GCM10022289_07590</name>
</gene>
<proteinExistence type="predicted"/>
<evidence type="ECO:0000313" key="1">
    <source>
        <dbReference type="EMBL" id="GAA4198599.1"/>
    </source>
</evidence>
<evidence type="ECO:0000313" key="2">
    <source>
        <dbReference type="Proteomes" id="UP001501772"/>
    </source>
</evidence>
<dbReference type="InterPro" id="IPR027417">
    <property type="entry name" value="P-loop_NTPase"/>
</dbReference>
<dbReference type="EMBL" id="BAABBY010000002">
    <property type="protein sequence ID" value="GAA4198599.1"/>
    <property type="molecule type" value="Genomic_DNA"/>
</dbReference>
<sequence length="207" mass="23474">MNLKRALSGAEVKTMKFKTMDFTGGWLDLLGKPEPAGCWLVWGNSFNGKTRFVLTLCKYLTAFGKVAYDSLEEGFCKDMQDALIDVGMEDVKNKFQFLGKESIPDLVTRLDKPKSAAIVVIDSLQYSDLNLKSYKELRARFPKKLFIIISHADGKEPEGRVAKKIKYDAAKKIRIEGYRAFSQVRGKGSAHYDIWPAEAARYWNELT</sequence>
<comment type="caution">
    <text evidence="1">The sequence shown here is derived from an EMBL/GenBank/DDBJ whole genome shotgun (WGS) entry which is preliminary data.</text>
</comment>
<dbReference type="Proteomes" id="UP001501772">
    <property type="component" value="Unassembled WGS sequence"/>
</dbReference>
<dbReference type="RefSeq" id="WP_344849621.1">
    <property type="nucleotide sequence ID" value="NZ_BAABBY010000002.1"/>
</dbReference>
<evidence type="ECO:0008006" key="3">
    <source>
        <dbReference type="Google" id="ProtNLM"/>
    </source>
</evidence>
<dbReference type="SUPFAM" id="SSF52540">
    <property type="entry name" value="P-loop containing nucleoside triphosphate hydrolases"/>
    <property type="match status" value="1"/>
</dbReference>
<accession>A0ABP8B5J8</accession>
<name>A0ABP8B5J8_9SPHI</name>
<reference evidence="2" key="1">
    <citation type="journal article" date="2019" name="Int. J. Syst. Evol. Microbiol.">
        <title>The Global Catalogue of Microorganisms (GCM) 10K type strain sequencing project: providing services to taxonomists for standard genome sequencing and annotation.</title>
        <authorList>
            <consortium name="The Broad Institute Genomics Platform"/>
            <consortium name="The Broad Institute Genome Sequencing Center for Infectious Disease"/>
            <person name="Wu L."/>
            <person name="Ma J."/>
        </authorList>
    </citation>
    <scope>NUCLEOTIDE SEQUENCE [LARGE SCALE GENOMIC DNA]</scope>
    <source>
        <strain evidence="2">JCM 17626</strain>
    </source>
</reference>
<organism evidence="1 2">
    <name type="scientific">Pedobacter jeongneungensis</name>
    <dbReference type="NCBI Taxonomy" id="947309"/>
    <lineage>
        <taxon>Bacteria</taxon>
        <taxon>Pseudomonadati</taxon>
        <taxon>Bacteroidota</taxon>
        <taxon>Sphingobacteriia</taxon>
        <taxon>Sphingobacteriales</taxon>
        <taxon>Sphingobacteriaceae</taxon>
        <taxon>Pedobacter</taxon>
    </lineage>
</organism>
<protein>
    <recommendedName>
        <fullName evidence="3">AAA domain-containing protein</fullName>
    </recommendedName>
</protein>